<evidence type="ECO:0000259" key="2">
    <source>
        <dbReference type="Pfam" id="PF16653"/>
    </source>
</evidence>
<dbReference type="InterPro" id="IPR036291">
    <property type="entry name" value="NAD(P)-bd_dom_sf"/>
</dbReference>
<organism evidence="3 4">
    <name type="scientific">Qipengyuania algicida</name>
    <dbReference type="NCBI Taxonomy" id="1836209"/>
    <lineage>
        <taxon>Bacteria</taxon>
        <taxon>Pseudomonadati</taxon>
        <taxon>Pseudomonadota</taxon>
        <taxon>Alphaproteobacteria</taxon>
        <taxon>Sphingomonadales</taxon>
        <taxon>Erythrobacteraceae</taxon>
        <taxon>Qipengyuania</taxon>
    </lineage>
</organism>
<protein>
    <submittedName>
        <fullName evidence="3">Saccharopine dehydrogenase family protein</fullName>
    </submittedName>
</protein>
<feature type="domain" description="Saccharopine dehydrogenase NADP binding" evidence="1">
    <location>
        <begin position="4"/>
        <end position="137"/>
    </location>
</feature>
<proteinExistence type="predicted"/>
<dbReference type="Pfam" id="PF03435">
    <property type="entry name" value="Sacchrp_dh_NADP"/>
    <property type="match status" value="1"/>
</dbReference>
<feature type="domain" description="Saccharopine dehydrogenase-like C-terminal" evidence="2">
    <location>
        <begin position="141"/>
        <end position="390"/>
    </location>
</feature>
<evidence type="ECO:0000313" key="4">
    <source>
        <dbReference type="Proteomes" id="UP000439780"/>
    </source>
</evidence>
<reference evidence="3 4" key="1">
    <citation type="submission" date="2019-12" db="EMBL/GenBank/DDBJ databases">
        <title>Genomic-based taxomic classification of the family Erythrobacteraceae.</title>
        <authorList>
            <person name="Xu L."/>
        </authorList>
    </citation>
    <scope>NUCLEOTIDE SEQUENCE [LARGE SCALE GENOMIC DNA]</scope>
    <source>
        <strain evidence="3 4">KEMB 9005-328</strain>
    </source>
</reference>
<comment type="caution">
    <text evidence="3">The sequence shown here is derived from an EMBL/GenBank/DDBJ whole genome shotgun (WGS) entry which is preliminary data.</text>
</comment>
<dbReference type="InterPro" id="IPR032095">
    <property type="entry name" value="Sacchrp_dh-like_C"/>
</dbReference>
<dbReference type="PANTHER" id="PTHR43796">
    <property type="entry name" value="CARBOXYNORSPERMIDINE SYNTHASE"/>
    <property type="match status" value="1"/>
</dbReference>
<dbReference type="EMBL" id="WTYA01000005">
    <property type="protein sequence ID" value="MXP28825.1"/>
    <property type="molecule type" value="Genomic_DNA"/>
</dbReference>
<dbReference type="OrthoDB" id="9769367at2"/>
<keyword evidence="4" id="KW-1185">Reference proteome</keyword>
<dbReference type="InterPro" id="IPR005097">
    <property type="entry name" value="Sacchrp_dh_NADP-bd"/>
</dbReference>
<accession>A0A845AIZ6</accession>
<dbReference type="Proteomes" id="UP000439780">
    <property type="component" value="Unassembled WGS sequence"/>
</dbReference>
<dbReference type="Pfam" id="PF16653">
    <property type="entry name" value="Sacchrp_dh_C"/>
    <property type="match status" value="1"/>
</dbReference>
<gene>
    <name evidence="3" type="ORF">GRI58_08320</name>
</gene>
<dbReference type="AlphaFoldDB" id="A0A845AIZ6"/>
<evidence type="ECO:0000313" key="3">
    <source>
        <dbReference type="EMBL" id="MXP28825.1"/>
    </source>
</evidence>
<name>A0A845AIZ6_9SPHN</name>
<sequence length="403" mass="44880">MSTVLVIGAGGVSSVCVHKMAMNADIFDDIHLASRTKSKCDAIAASVKDRTGQTVSTYEIDAEEVPAMVNLIRKIQPSLVVNLALPYQDLPIMDACLEAGVDYLDTANYEPKDEAKFEYKWQWGYHDRFKEAGIMALLGSGFDPGVTSVFTMWLKTHKLKTIRQLDILDCNGGDHGQAFATNFNPEINIREVTAPARHWENGEFVETPAMGKKVEFDFEAVGRKNMYMMYHEELESLAKFNPEMERARFWMTFGDEYIKHLTVLQNVGMTRIDPIKYQGREIIPLQFLAAVLPQPETLGETTHGNTNIGVIATGEALDGSGEKTFYINNICSHEAAYEETGNQAVSYTTGVPAMIGSAMMVTGKWSGDGVFNMEEMDPDPFMDMLNQHGLPWQVKELDGPVAF</sequence>
<dbReference type="Gene3D" id="3.30.360.10">
    <property type="entry name" value="Dihydrodipicolinate Reductase, domain 2"/>
    <property type="match status" value="1"/>
</dbReference>
<evidence type="ECO:0000259" key="1">
    <source>
        <dbReference type="Pfam" id="PF03435"/>
    </source>
</evidence>
<dbReference type="Gene3D" id="3.40.50.720">
    <property type="entry name" value="NAD(P)-binding Rossmann-like Domain"/>
    <property type="match status" value="1"/>
</dbReference>
<dbReference type="SUPFAM" id="SSF51735">
    <property type="entry name" value="NAD(P)-binding Rossmann-fold domains"/>
    <property type="match status" value="1"/>
</dbReference>
<dbReference type="RefSeq" id="WP_160753097.1">
    <property type="nucleotide sequence ID" value="NZ_WTYA01000005.1"/>
</dbReference>
<dbReference type="PANTHER" id="PTHR43796:SF2">
    <property type="entry name" value="CARBOXYNORSPERMIDINE SYNTHASE"/>
    <property type="match status" value="1"/>
</dbReference>